<proteinExistence type="predicted"/>
<dbReference type="CDD" id="cd00038">
    <property type="entry name" value="CAP_ED"/>
    <property type="match status" value="1"/>
</dbReference>
<comment type="caution">
    <text evidence="2">The sequence shown here is derived from an EMBL/GenBank/DDBJ whole genome shotgun (WGS) entry which is preliminary data.</text>
</comment>
<dbReference type="EMBL" id="LJQA01000380">
    <property type="protein sequence ID" value="KPW94867.1"/>
    <property type="molecule type" value="Genomic_DNA"/>
</dbReference>
<gene>
    <name evidence="2" type="ORF">ALO50_05018</name>
</gene>
<dbReference type="Proteomes" id="UP000050356">
    <property type="component" value="Unassembled WGS sequence"/>
</dbReference>
<dbReference type="PANTHER" id="PTHR24567:SF74">
    <property type="entry name" value="HTH-TYPE TRANSCRIPTIONAL REGULATOR ARCR"/>
    <property type="match status" value="1"/>
</dbReference>
<dbReference type="PROSITE" id="PS50042">
    <property type="entry name" value="CNMP_BINDING_3"/>
    <property type="match status" value="1"/>
</dbReference>
<dbReference type="Pfam" id="PF00027">
    <property type="entry name" value="cNMP_binding"/>
    <property type="match status" value="1"/>
</dbReference>
<accession>A0A0P9P8M9</accession>
<dbReference type="InterPro" id="IPR018490">
    <property type="entry name" value="cNMP-bd_dom_sf"/>
</dbReference>
<dbReference type="Gene3D" id="2.60.120.10">
    <property type="entry name" value="Jelly Rolls"/>
    <property type="match status" value="1"/>
</dbReference>
<feature type="domain" description="Cyclic nucleotide-binding" evidence="1">
    <location>
        <begin position="38"/>
        <end position="158"/>
    </location>
</feature>
<dbReference type="PANTHER" id="PTHR24567">
    <property type="entry name" value="CRP FAMILY TRANSCRIPTIONAL REGULATORY PROTEIN"/>
    <property type="match status" value="1"/>
</dbReference>
<dbReference type="InterPro" id="IPR050397">
    <property type="entry name" value="Env_Response_Regulators"/>
</dbReference>
<dbReference type="GO" id="GO:0005829">
    <property type="term" value="C:cytosol"/>
    <property type="evidence" value="ECO:0007669"/>
    <property type="project" value="TreeGrafter"/>
</dbReference>
<dbReference type="SUPFAM" id="SSF51206">
    <property type="entry name" value="cAMP-binding domain-like"/>
    <property type="match status" value="1"/>
</dbReference>
<dbReference type="AlphaFoldDB" id="A0A0P9P8M9"/>
<reference evidence="2 3" key="1">
    <citation type="submission" date="2015-09" db="EMBL/GenBank/DDBJ databases">
        <title>Genome announcement of multiple Pseudomonas syringae strains.</title>
        <authorList>
            <person name="Thakur S."/>
            <person name="Wang P.W."/>
            <person name="Gong Y."/>
            <person name="Weir B.S."/>
            <person name="Guttman D.S."/>
        </authorList>
    </citation>
    <scope>NUCLEOTIDE SEQUENCE [LARGE SCALE GENOMIC DNA]</scope>
    <source>
        <strain evidence="2 3">ICMP17524</strain>
    </source>
</reference>
<protein>
    <submittedName>
        <fullName evidence="2">Cyclic nucleotide-binding protein</fullName>
    </submittedName>
</protein>
<sequence length="175" mass="18800">MGGHGAAPFVSGLKDRTMSEPLSNLNNAIRDMLLDCGLFDTLLPGDFVTVAGYFSITDIEKGETIFAEGDAGTFMCIIHQGTVSVQKLAADGQQVEIAVLRRGRAFGEMAVLDGERRSASCIAATQCQLLNLGRDSLDKMLDEAPKIAAKIIRALAISLSRRLRMVDGQLLSQQV</sequence>
<dbReference type="InterPro" id="IPR014710">
    <property type="entry name" value="RmlC-like_jellyroll"/>
</dbReference>
<name>A0A0P9P8M9_PSESX</name>
<dbReference type="GO" id="GO:0003700">
    <property type="term" value="F:DNA-binding transcription factor activity"/>
    <property type="evidence" value="ECO:0007669"/>
    <property type="project" value="TreeGrafter"/>
</dbReference>
<evidence type="ECO:0000313" key="3">
    <source>
        <dbReference type="Proteomes" id="UP000050356"/>
    </source>
</evidence>
<dbReference type="SMART" id="SM00100">
    <property type="entry name" value="cNMP"/>
    <property type="match status" value="1"/>
</dbReference>
<dbReference type="InterPro" id="IPR000595">
    <property type="entry name" value="cNMP-bd_dom"/>
</dbReference>
<organism evidence="2 3">
    <name type="scientific">Pseudomonas syringae pv. cerasicola</name>
    <dbReference type="NCBI Taxonomy" id="264451"/>
    <lineage>
        <taxon>Bacteria</taxon>
        <taxon>Pseudomonadati</taxon>
        <taxon>Pseudomonadota</taxon>
        <taxon>Gammaproteobacteria</taxon>
        <taxon>Pseudomonadales</taxon>
        <taxon>Pseudomonadaceae</taxon>
        <taxon>Pseudomonas</taxon>
        <taxon>Pseudomonas syringae</taxon>
    </lineage>
</organism>
<evidence type="ECO:0000313" key="2">
    <source>
        <dbReference type="EMBL" id="KPW94867.1"/>
    </source>
</evidence>
<dbReference type="PATRIC" id="fig|264451.4.peg.5074"/>
<evidence type="ECO:0000259" key="1">
    <source>
        <dbReference type="PROSITE" id="PS50042"/>
    </source>
</evidence>